<dbReference type="Proteomes" id="UP000037696">
    <property type="component" value="Unassembled WGS sequence"/>
</dbReference>
<dbReference type="EMBL" id="LHQQ01000372">
    <property type="protein sequence ID" value="KOS36934.1"/>
    <property type="molecule type" value="Genomic_DNA"/>
</dbReference>
<sequence length="40" mass="4919">MSKCKVAYMDLHGIIPWRSCDLEYWIYHTKVHITVSHHYR</sequence>
<comment type="caution">
    <text evidence="1">The sequence shown here is derived from an EMBL/GenBank/DDBJ whole genome shotgun (WGS) entry which is preliminary data.</text>
</comment>
<accession>A0A0M8NXF9</accession>
<dbReference type="AlphaFoldDB" id="A0A0M8NXF9"/>
<feature type="non-terminal residue" evidence="1">
    <location>
        <position position="40"/>
    </location>
</feature>
<gene>
    <name evidence="1" type="ORF">ACN38_g12287</name>
</gene>
<proteinExistence type="predicted"/>
<reference evidence="1 2" key="1">
    <citation type="submission" date="2015-08" db="EMBL/GenBank/DDBJ databases">
        <title>Genome sequencing of Penicillium nordicum.</title>
        <authorList>
            <person name="Nguyen H.D."/>
            <person name="Seifert K.A."/>
        </authorList>
    </citation>
    <scope>NUCLEOTIDE SEQUENCE [LARGE SCALE GENOMIC DNA]</scope>
    <source>
        <strain evidence="1 2">DAOMC 185683</strain>
    </source>
</reference>
<evidence type="ECO:0000313" key="1">
    <source>
        <dbReference type="EMBL" id="KOS36934.1"/>
    </source>
</evidence>
<keyword evidence="2" id="KW-1185">Reference proteome</keyword>
<protein>
    <submittedName>
        <fullName evidence="1">Uncharacterized protein</fullName>
    </submittedName>
</protein>
<organism evidence="1 2">
    <name type="scientific">Penicillium nordicum</name>
    <dbReference type="NCBI Taxonomy" id="229535"/>
    <lineage>
        <taxon>Eukaryota</taxon>
        <taxon>Fungi</taxon>
        <taxon>Dikarya</taxon>
        <taxon>Ascomycota</taxon>
        <taxon>Pezizomycotina</taxon>
        <taxon>Eurotiomycetes</taxon>
        <taxon>Eurotiomycetidae</taxon>
        <taxon>Eurotiales</taxon>
        <taxon>Aspergillaceae</taxon>
        <taxon>Penicillium</taxon>
    </lineage>
</organism>
<evidence type="ECO:0000313" key="2">
    <source>
        <dbReference type="Proteomes" id="UP000037696"/>
    </source>
</evidence>
<name>A0A0M8NXF9_9EURO</name>